<accession>A0A1G6UI24</accession>
<dbReference type="GO" id="GO:0003700">
    <property type="term" value="F:DNA-binding transcription factor activity"/>
    <property type="evidence" value="ECO:0007669"/>
    <property type="project" value="TreeGrafter"/>
</dbReference>
<keyword evidence="5" id="KW-1185">Reference proteome</keyword>
<dbReference type="InterPro" id="IPR036388">
    <property type="entry name" value="WH-like_DNA-bd_sf"/>
</dbReference>
<dbReference type="InterPro" id="IPR036390">
    <property type="entry name" value="WH_DNA-bd_sf"/>
</dbReference>
<dbReference type="STRING" id="530584.SAMN05421630_10878"/>
<dbReference type="GO" id="GO:0003677">
    <property type="term" value="F:DNA binding"/>
    <property type="evidence" value="ECO:0007669"/>
    <property type="project" value="UniProtKB-KW"/>
</dbReference>
<evidence type="ECO:0000313" key="5">
    <source>
        <dbReference type="Proteomes" id="UP000199494"/>
    </source>
</evidence>
<dbReference type="InterPro" id="IPR050707">
    <property type="entry name" value="HTH_MetabolicPath_Reg"/>
</dbReference>
<dbReference type="Gene3D" id="1.10.10.10">
    <property type="entry name" value="Winged helix-like DNA-binding domain superfamily/Winged helix DNA-binding domain"/>
    <property type="match status" value="1"/>
</dbReference>
<dbReference type="InterPro" id="IPR005471">
    <property type="entry name" value="Tscrpt_reg_IclR_N"/>
</dbReference>
<dbReference type="PANTHER" id="PTHR30136">
    <property type="entry name" value="HELIX-TURN-HELIX TRANSCRIPTIONAL REGULATOR, ICLR FAMILY"/>
    <property type="match status" value="1"/>
</dbReference>
<dbReference type="InterPro" id="IPR029016">
    <property type="entry name" value="GAF-like_dom_sf"/>
</dbReference>
<evidence type="ECO:0000256" key="2">
    <source>
        <dbReference type="ARBA" id="ARBA00023125"/>
    </source>
</evidence>
<dbReference type="Proteomes" id="UP000199494">
    <property type="component" value="Unassembled WGS sequence"/>
</dbReference>
<dbReference type="PROSITE" id="PS51078">
    <property type="entry name" value="ICLR_ED"/>
    <property type="match status" value="1"/>
</dbReference>
<dbReference type="SUPFAM" id="SSF55781">
    <property type="entry name" value="GAF domain-like"/>
    <property type="match status" value="1"/>
</dbReference>
<dbReference type="EMBL" id="FMZE01000008">
    <property type="protein sequence ID" value="SDD41012.1"/>
    <property type="molecule type" value="Genomic_DNA"/>
</dbReference>
<dbReference type="GO" id="GO:0045892">
    <property type="term" value="P:negative regulation of DNA-templated transcription"/>
    <property type="evidence" value="ECO:0007669"/>
    <property type="project" value="TreeGrafter"/>
</dbReference>
<dbReference type="RefSeq" id="WP_091807960.1">
    <property type="nucleotide sequence ID" value="NZ_CP016353.1"/>
</dbReference>
<sequence>MGEAPTLIGSVQRALHLLDLVGASERPVPAKTLARTLGLRLPTVYHLLRTLVYEGYLDKIEEGYVIGDRVDALGRRSITQAAVVRGRATLSALRDELGSAAYFALYREGEIELVDVADGPRMRRVDLWVGTQETGHATAFGKSILSCLDKEGRDDYFSRYRPLDLTPHTLTDRRVLEEKLSRGAEISTDREEYLLGTACVAVPVQAPGVLGAVAISRPVHRHRGAAEAESLKRAAGRMSRALVLFG</sequence>
<dbReference type="AlphaFoldDB" id="A0A1G6UI24"/>
<evidence type="ECO:0000313" key="4">
    <source>
        <dbReference type="EMBL" id="SDD41012.1"/>
    </source>
</evidence>
<dbReference type="SUPFAM" id="SSF46785">
    <property type="entry name" value="Winged helix' DNA-binding domain"/>
    <property type="match status" value="1"/>
</dbReference>
<dbReference type="SMART" id="SM00346">
    <property type="entry name" value="HTH_ICLR"/>
    <property type="match status" value="1"/>
</dbReference>
<protein>
    <submittedName>
        <fullName evidence="4">DNA-binding transcriptional regulator, IclR family</fullName>
    </submittedName>
</protein>
<name>A0A1G6UI24_9PSEU</name>
<evidence type="ECO:0000256" key="3">
    <source>
        <dbReference type="ARBA" id="ARBA00023163"/>
    </source>
</evidence>
<dbReference type="PANTHER" id="PTHR30136:SF24">
    <property type="entry name" value="HTH-TYPE TRANSCRIPTIONAL REPRESSOR ALLR"/>
    <property type="match status" value="1"/>
</dbReference>
<dbReference type="Pfam" id="PF09339">
    <property type="entry name" value="HTH_IclR"/>
    <property type="match status" value="1"/>
</dbReference>
<organism evidence="4 5">
    <name type="scientific">Prauserella marina</name>
    <dbReference type="NCBI Taxonomy" id="530584"/>
    <lineage>
        <taxon>Bacteria</taxon>
        <taxon>Bacillati</taxon>
        <taxon>Actinomycetota</taxon>
        <taxon>Actinomycetes</taxon>
        <taxon>Pseudonocardiales</taxon>
        <taxon>Pseudonocardiaceae</taxon>
        <taxon>Prauserella</taxon>
    </lineage>
</organism>
<dbReference type="Gene3D" id="3.30.450.40">
    <property type="match status" value="1"/>
</dbReference>
<dbReference type="InterPro" id="IPR014757">
    <property type="entry name" value="Tscrpt_reg_IclR_C"/>
</dbReference>
<gene>
    <name evidence="4" type="ORF">SAMN05421630_10878</name>
</gene>
<dbReference type="PROSITE" id="PS51077">
    <property type="entry name" value="HTH_ICLR"/>
    <property type="match status" value="1"/>
</dbReference>
<dbReference type="Pfam" id="PF01614">
    <property type="entry name" value="IclR_C"/>
    <property type="match status" value="1"/>
</dbReference>
<dbReference type="OrthoDB" id="5242615at2"/>
<keyword evidence="1" id="KW-0805">Transcription regulation</keyword>
<keyword evidence="2 4" id="KW-0238">DNA-binding</keyword>
<keyword evidence="3" id="KW-0804">Transcription</keyword>
<reference evidence="4 5" key="1">
    <citation type="submission" date="2016-10" db="EMBL/GenBank/DDBJ databases">
        <authorList>
            <person name="de Groot N.N."/>
        </authorList>
    </citation>
    <scope>NUCLEOTIDE SEQUENCE [LARGE SCALE GENOMIC DNA]</scope>
    <source>
        <strain evidence="4 5">CGMCC 4.5506</strain>
    </source>
</reference>
<evidence type="ECO:0000256" key="1">
    <source>
        <dbReference type="ARBA" id="ARBA00023015"/>
    </source>
</evidence>
<proteinExistence type="predicted"/>